<dbReference type="Proteomes" id="UP000298138">
    <property type="component" value="Unassembled WGS sequence"/>
</dbReference>
<dbReference type="STRING" id="341454.A0A4S2MT57"/>
<dbReference type="FunCoup" id="A0A4S2MT57">
    <property type="interactions" value="617"/>
</dbReference>
<keyword evidence="4 5" id="KW-0653">Protein transport</keyword>
<dbReference type="InterPro" id="IPR017898">
    <property type="entry name" value="VPS28_N"/>
</dbReference>
<keyword evidence="2 5" id="KW-0813">Transport</keyword>
<dbReference type="PIRSF" id="PIRSF017535">
    <property type="entry name" value="VPS28"/>
    <property type="match status" value="1"/>
</dbReference>
<evidence type="ECO:0000256" key="6">
    <source>
        <dbReference type="PROSITE-ProRule" id="PRU00642"/>
    </source>
</evidence>
<evidence type="ECO:0000256" key="3">
    <source>
        <dbReference type="ARBA" id="ARBA00022753"/>
    </source>
</evidence>
<dbReference type="SUPFAM" id="SSF140427">
    <property type="entry name" value="VPS28 C-terminal domain-like"/>
    <property type="match status" value="1"/>
</dbReference>
<dbReference type="Gene3D" id="1.20.1440.200">
    <property type="match status" value="1"/>
</dbReference>
<gene>
    <name evidence="9" type="ORF">EX30DRAFT_308614</name>
</gene>
<dbReference type="AlphaFoldDB" id="A0A4S2MT57"/>
<dbReference type="PANTHER" id="PTHR12937:SF0">
    <property type="entry name" value="VACUOLAR PROTEIN SORTING-ASSOCIATED PROTEIN 28 HOMOLOG"/>
    <property type="match status" value="1"/>
</dbReference>
<evidence type="ECO:0000256" key="1">
    <source>
        <dbReference type="ARBA" id="ARBA00004177"/>
    </source>
</evidence>
<dbReference type="Pfam" id="PF03997">
    <property type="entry name" value="VPS28"/>
    <property type="match status" value="1"/>
</dbReference>
<reference evidence="9 10" key="1">
    <citation type="submission" date="2019-04" db="EMBL/GenBank/DDBJ databases">
        <title>Comparative genomics and transcriptomics to analyze fruiting body development in filamentous ascomycetes.</title>
        <authorList>
            <consortium name="DOE Joint Genome Institute"/>
            <person name="Lutkenhaus R."/>
            <person name="Traeger S."/>
            <person name="Breuer J."/>
            <person name="Kuo A."/>
            <person name="Lipzen A."/>
            <person name="Pangilinan J."/>
            <person name="Dilworth D."/>
            <person name="Sandor L."/>
            <person name="Poggeler S."/>
            <person name="Barry K."/>
            <person name="Grigoriev I.V."/>
            <person name="Nowrousian M."/>
        </authorList>
    </citation>
    <scope>NUCLEOTIDE SEQUENCE [LARGE SCALE GENOMIC DNA]</scope>
    <source>
        <strain evidence="9 10">CBS 389.68</strain>
    </source>
</reference>
<evidence type="ECO:0000259" key="8">
    <source>
        <dbReference type="PROSITE" id="PS51313"/>
    </source>
</evidence>
<feature type="domain" description="VPS28 C-terminal" evidence="7">
    <location>
        <begin position="129"/>
        <end position="226"/>
    </location>
</feature>
<dbReference type="OrthoDB" id="2671at2759"/>
<dbReference type="InterPro" id="IPR017899">
    <property type="entry name" value="VPS28_C"/>
</dbReference>
<evidence type="ECO:0000256" key="2">
    <source>
        <dbReference type="ARBA" id="ARBA00022448"/>
    </source>
</evidence>
<comment type="function">
    <text evidence="5">Component of the ESCRT-I complex (endosomal sorting complex required for transport I), a regulator of vesicular trafficking process.</text>
</comment>
<evidence type="ECO:0000313" key="10">
    <source>
        <dbReference type="Proteomes" id="UP000298138"/>
    </source>
</evidence>
<dbReference type="InterPro" id="IPR037202">
    <property type="entry name" value="ESCRT_assembly_dom"/>
</dbReference>
<evidence type="ECO:0000313" key="9">
    <source>
        <dbReference type="EMBL" id="TGZ79672.1"/>
    </source>
</evidence>
<evidence type="ECO:0000256" key="4">
    <source>
        <dbReference type="ARBA" id="ARBA00022927"/>
    </source>
</evidence>
<dbReference type="InParanoid" id="A0A4S2MT57"/>
<dbReference type="PROSITE" id="PS51313">
    <property type="entry name" value="VPS28_N"/>
    <property type="match status" value="1"/>
</dbReference>
<dbReference type="SUPFAM" id="SSF140111">
    <property type="entry name" value="Endosomal sorting complex assembly domain"/>
    <property type="match status" value="1"/>
</dbReference>
<dbReference type="InterPro" id="IPR037206">
    <property type="entry name" value="VPS28_C_sf"/>
</dbReference>
<sequence length="226" mass="25220">MSYQPYAPTPYHPQSSTPSLDTELKLFTTPSSRELYTSLAEIHAILISLEHLEKAFIKDTIPLSAYSPVCTRLLSQYHALLADDAVRAEFTSLDAFRERWGIECAAAARRISAGAVGEEKELSGDDTRLHPKSVAKATGDFITLMDALRLNYRANDELHPLVAAVISSVDKALEGTGRGWQERGKLVGWLIKLNQGRAGSEISEEEERELLWDVNRAYGEWMEVLE</sequence>
<evidence type="ECO:0000256" key="5">
    <source>
        <dbReference type="PIRNR" id="PIRNR017535"/>
    </source>
</evidence>
<comment type="similarity">
    <text evidence="5 6">Belongs to the VPS28 family.</text>
</comment>
<organism evidence="9 10">
    <name type="scientific">Ascodesmis nigricans</name>
    <dbReference type="NCBI Taxonomy" id="341454"/>
    <lineage>
        <taxon>Eukaryota</taxon>
        <taxon>Fungi</taxon>
        <taxon>Dikarya</taxon>
        <taxon>Ascomycota</taxon>
        <taxon>Pezizomycotina</taxon>
        <taxon>Pezizomycetes</taxon>
        <taxon>Pezizales</taxon>
        <taxon>Ascodesmidaceae</taxon>
        <taxon>Ascodesmis</taxon>
    </lineage>
</organism>
<proteinExistence type="inferred from homology"/>
<dbReference type="Gene3D" id="1.20.120.1130">
    <property type="match status" value="1"/>
</dbReference>
<keyword evidence="3 5" id="KW-0967">Endosome</keyword>
<keyword evidence="10" id="KW-1185">Reference proteome</keyword>
<dbReference type="GO" id="GO:0043328">
    <property type="term" value="P:protein transport to vacuole involved in ubiquitin-dependent protein catabolic process via the multivesicular body sorting pathway"/>
    <property type="evidence" value="ECO:0007669"/>
    <property type="project" value="TreeGrafter"/>
</dbReference>
<evidence type="ECO:0000259" key="7">
    <source>
        <dbReference type="PROSITE" id="PS51310"/>
    </source>
</evidence>
<dbReference type="PROSITE" id="PS51310">
    <property type="entry name" value="VPS28_C"/>
    <property type="match status" value="1"/>
</dbReference>
<dbReference type="PANTHER" id="PTHR12937">
    <property type="entry name" value="VACUOLAR PROTEIN SORTING 28, ISOFORM 2 VPS28"/>
    <property type="match status" value="1"/>
</dbReference>
<protein>
    <recommendedName>
        <fullName evidence="5">Vacuolar protein sorting-associated protein 28</fullName>
    </recommendedName>
    <alternativeName>
        <fullName evidence="5">ESCRT-I complex subunit VPS28</fullName>
    </alternativeName>
</protein>
<accession>A0A4S2MT57</accession>
<comment type="subcellular location">
    <subcellularLocation>
        <location evidence="1">Endosome</location>
    </subcellularLocation>
</comment>
<dbReference type="GO" id="GO:0000813">
    <property type="term" value="C:ESCRT I complex"/>
    <property type="evidence" value="ECO:0007669"/>
    <property type="project" value="UniProtKB-UniRule"/>
</dbReference>
<name>A0A4S2MT57_9PEZI</name>
<dbReference type="InterPro" id="IPR038358">
    <property type="entry name" value="VPS28_N_sf"/>
</dbReference>
<feature type="domain" description="VPS28 N-terminal" evidence="8">
    <location>
        <begin position="13"/>
        <end position="121"/>
    </location>
</feature>
<dbReference type="InterPro" id="IPR007143">
    <property type="entry name" value="Vps28"/>
</dbReference>
<dbReference type="GO" id="GO:0044877">
    <property type="term" value="F:protein-containing complex binding"/>
    <property type="evidence" value="ECO:0007669"/>
    <property type="project" value="TreeGrafter"/>
</dbReference>
<dbReference type="EMBL" id="ML220130">
    <property type="protein sequence ID" value="TGZ79672.1"/>
    <property type="molecule type" value="Genomic_DNA"/>
</dbReference>